<sequence>MSADTVNPIPLYASSLRLTAVPTAVGCSRMFVRHTLKLWQLEDHAETATLIMSELVTNAVKASGITEPEPKSWQITAEHVIGIQLRAIEASLYVEVWDRTDAAPVGKNPDLETEGGRGLLLVEQLAKRWDVYRPRVGGKVVWAELSLGLPLELRPFEHTPLLLPSGIRAPQGPVEGQARTALLDVLLKTTTEAMVAVHVIRET</sequence>
<keyword evidence="1" id="KW-0723">Serine/threonine-protein kinase</keyword>
<dbReference type="PANTHER" id="PTHR35526:SF3">
    <property type="entry name" value="ANTI-SIGMA-F FACTOR RSBW"/>
    <property type="match status" value="1"/>
</dbReference>
<dbReference type="AlphaFoldDB" id="A0A4D4LHD4"/>
<dbReference type="Pfam" id="PF13581">
    <property type="entry name" value="HATPase_c_2"/>
    <property type="match status" value="1"/>
</dbReference>
<dbReference type="SUPFAM" id="SSF55874">
    <property type="entry name" value="ATPase domain of HSP90 chaperone/DNA topoisomerase II/histidine kinase"/>
    <property type="match status" value="1"/>
</dbReference>
<dbReference type="CDD" id="cd16936">
    <property type="entry name" value="HATPase_RsbW-like"/>
    <property type="match status" value="1"/>
</dbReference>
<proteinExistence type="predicted"/>
<dbReference type="EMBL" id="BJHW01000002">
    <property type="protein sequence ID" value="GDY58560.1"/>
    <property type="molecule type" value="Genomic_DNA"/>
</dbReference>
<comment type="caution">
    <text evidence="3">The sequence shown here is derived from an EMBL/GenBank/DDBJ whole genome shotgun (WGS) entry which is preliminary data.</text>
</comment>
<organism evidence="3 4">
    <name type="scientific">Streptomyces violaceusniger</name>
    <dbReference type="NCBI Taxonomy" id="68280"/>
    <lineage>
        <taxon>Bacteria</taxon>
        <taxon>Bacillati</taxon>
        <taxon>Actinomycetota</taxon>
        <taxon>Actinomycetes</taxon>
        <taxon>Kitasatosporales</taxon>
        <taxon>Streptomycetaceae</taxon>
        <taxon>Streptomyces</taxon>
        <taxon>Streptomyces violaceusniger group</taxon>
    </lineage>
</organism>
<dbReference type="GO" id="GO:0004674">
    <property type="term" value="F:protein serine/threonine kinase activity"/>
    <property type="evidence" value="ECO:0007669"/>
    <property type="project" value="UniProtKB-KW"/>
</dbReference>
<feature type="domain" description="Histidine kinase/HSP90-like ATPase" evidence="2">
    <location>
        <begin position="22"/>
        <end position="143"/>
    </location>
</feature>
<dbReference type="PANTHER" id="PTHR35526">
    <property type="entry name" value="ANTI-SIGMA-F FACTOR RSBW-RELATED"/>
    <property type="match status" value="1"/>
</dbReference>
<dbReference type="Gene3D" id="3.30.565.10">
    <property type="entry name" value="Histidine kinase-like ATPase, C-terminal domain"/>
    <property type="match status" value="1"/>
</dbReference>
<dbReference type="InterPro" id="IPR003594">
    <property type="entry name" value="HATPase_dom"/>
</dbReference>
<dbReference type="InterPro" id="IPR050267">
    <property type="entry name" value="Anti-sigma-factor_SerPK"/>
</dbReference>
<keyword evidence="4" id="KW-1185">Reference proteome</keyword>
<reference evidence="3 4" key="1">
    <citation type="journal article" date="2020" name="Int. J. Syst. Evol. Microbiol.">
        <title>Reclassification of Streptomyces castelarensis and Streptomyces sporoclivatus as later heterotypic synonyms of Streptomyces antimycoticus.</title>
        <authorList>
            <person name="Komaki H."/>
            <person name="Tamura T."/>
        </authorList>
    </citation>
    <scope>NUCLEOTIDE SEQUENCE [LARGE SCALE GENOMIC DNA]</scope>
    <source>
        <strain evidence="3 4">NBRC 13459</strain>
    </source>
</reference>
<accession>A0A4D4LHD4</accession>
<evidence type="ECO:0000259" key="2">
    <source>
        <dbReference type="Pfam" id="PF13581"/>
    </source>
</evidence>
<evidence type="ECO:0000313" key="3">
    <source>
        <dbReference type="EMBL" id="GDY58560.1"/>
    </source>
</evidence>
<protein>
    <recommendedName>
        <fullName evidence="2">Histidine kinase/HSP90-like ATPase domain-containing protein</fullName>
    </recommendedName>
</protein>
<dbReference type="InterPro" id="IPR036890">
    <property type="entry name" value="HATPase_C_sf"/>
</dbReference>
<evidence type="ECO:0000313" key="4">
    <source>
        <dbReference type="Proteomes" id="UP000301309"/>
    </source>
</evidence>
<keyword evidence="1" id="KW-0808">Transferase</keyword>
<dbReference type="RefSeq" id="WP_344596941.1">
    <property type="nucleotide sequence ID" value="NZ_BAAASO010000043.1"/>
</dbReference>
<keyword evidence="1" id="KW-0418">Kinase</keyword>
<gene>
    <name evidence="3" type="ORF">SVIO_091830</name>
</gene>
<dbReference type="Proteomes" id="UP000301309">
    <property type="component" value="Unassembled WGS sequence"/>
</dbReference>
<evidence type="ECO:0000256" key="1">
    <source>
        <dbReference type="ARBA" id="ARBA00022527"/>
    </source>
</evidence>
<name>A0A4D4LHD4_STRVO</name>